<dbReference type="OrthoDB" id="98874at2"/>
<keyword evidence="7" id="KW-1185">Reference proteome</keyword>
<organism evidence="6 7">
    <name type="scientific">Sphingomonas populi</name>
    <dbReference type="NCBI Taxonomy" id="2484750"/>
    <lineage>
        <taxon>Bacteria</taxon>
        <taxon>Pseudomonadati</taxon>
        <taxon>Pseudomonadota</taxon>
        <taxon>Alphaproteobacteria</taxon>
        <taxon>Sphingomonadales</taxon>
        <taxon>Sphingomonadaceae</taxon>
        <taxon>Sphingomonas</taxon>
    </lineage>
</organism>
<dbReference type="InterPro" id="IPR024618">
    <property type="entry name" value="DUF3857"/>
</dbReference>
<protein>
    <submittedName>
        <fullName evidence="6">Tetratricopeptide repeat protein</fullName>
    </submittedName>
</protein>
<name>A0A4Q6XM14_9SPHN</name>
<comment type="caution">
    <text evidence="6">The sequence shown here is derived from an EMBL/GenBank/DDBJ whole genome shotgun (WGS) entry which is preliminary data.</text>
</comment>
<keyword evidence="4" id="KW-0732">Signal</keyword>
<evidence type="ECO:0000313" key="6">
    <source>
        <dbReference type="EMBL" id="RZF60545.1"/>
    </source>
</evidence>
<dbReference type="InterPro" id="IPR050498">
    <property type="entry name" value="Ycf3"/>
</dbReference>
<evidence type="ECO:0000313" key="7">
    <source>
        <dbReference type="Proteomes" id="UP000292085"/>
    </source>
</evidence>
<dbReference type="AlphaFoldDB" id="A0A4Q6XM14"/>
<dbReference type="SMART" id="SM00028">
    <property type="entry name" value="TPR"/>
    <property type="match status" value="10"/>
</dbReference>
<feature type="signal peptide" evidence="4">
    <location>
        <begin position="1"/>
        <end position="20"/>
    </location>
</feature>
<proteinExistence type="predicted"/>
<feature type="repeat" description="TPR" evidence="3">
    <location>
        <begin position="662"/>
        <end position="695"/>
    </location>
</feature>
<dbReference type="Pfam" id="PF12969">
    <property type="entry name" value="DUF3857"/>
    <property type="match status" value="1"/>
</dbReference>
<dbReference type="PANTHER" id="PTHR44858">
    <property type="entry name" value="TETRATRICOPEPTIDE REPEAT PROTEIN 6"/>
    <property type="match status" value="1"/>
</dbReference>
<feature type="repeat" description="TPR" evidence="3">
    <location>
        <begin position="1000"/>
        <end position="1033"/>
    </location>
</feature>
<dbReference type="Gene3D" id="3.10.620.30">
    <property type="match status" value="1"/>
</dbReference>
<dbReference type="Gene3D" id="1.25.40.10">
    <property type="entry name" value="Tetratricopeptide repeat domain"/>
    <property type="match status" value="4"/>
</dbReference>
<dbReference type="Gene3D" id="2.60.40.3140">
    <property type="match status" value="1"/>
</dbReference>
<dbReference type="Proteomes" id="UP000292085">
    <property type="component" value="Unassembled WGS sequence"/>
</dbReference>
<gene>
    <name evidence="6" type="ORF">EWE75_22600</name>
</gene>
<reference evidence="6 7" key="1">
    <citation type="submission" date="2019-02" db="EMBL/GenBank/DDBJ databases">
        <authorList>
            <person name="Li Y."/>
        </authorList>
    </citation>
    <scope>NUCLEOTIDE SEQUENCE [LARGE SCALE GENOMIC DNA]</scope>
    <source>
        <strain evidence="6 7">3-7</strain>
    </source>
</reference>
<dbReference type="InterPro" id="IPR011990">
    <property type="entry name" value="TPR-like_helical_dom_sf"/>
</dbReference>
<sequence>MNKLVVSLFAYSVVASAAQAEDKPEVAPAPAWVKQIPISTDQTAPDQTPVRVLLSDQQVSFERGSETVYTEVAFKIQTSQGLAAGNISFPWRPGIDILTVHKLQIRRGDQIIDVLGSGQTFTVLRREQNLENATIDGVLTANIQPEGLQVGDIVDFAASITSSDPTMKGHVEEIAAAWNGFAVSRAHLRMQWPTALPVRFRETGGLPPLKPIKTGGLTSVEFSLDNVQPIQPPKGAPLRYQLGRMIDVTDFGSWAELGALMAPLYEKATVLPEHSPLRVELDRIEKLSADPKIRAEAALALVQDRVRYVALMMGAGGYVPADAELTWSRRYGDCKGKTALLLSLLHAMDIQAEPVVVNALAGDGIDARLPMVGLFNHVLVRATVGGQTYWLDGTRTGDTSLDRLSVPNFGWGLPLVASQAALVRMVASPLDQPTRETKLRIDARAGLTIPAPTTVETTIRGDDAVVTNASLNATSGNARDEALRQYWKGEYDFIDVTSASATFDPKMREEHLVMEGSAKMDWSSDWYETDGTSIGYKADFSRDPGPNRDAPFAVVFPYYNQMTETIILPVGFAYEGQINDADVNRTIAGVEYRRHADFKDHVFTIERTEKSITPEFPAKDAPAAQTALRALAGKTIYIKKPASYHETDAELAASLATTPTTADSFVARGYALLERDRYDDAIKDFDRALALDPKNANALAERGTARVYINDYGTATTDLEAAAAIDARNAVVFCARGLMAERKGEIKTAIAAFATALEIDPDNSFALYHRADAYHRDGNNDAALLDAQAALKQTPGSGEMRLLRANIFRALGRPEESLKEAAALEAAAPDDTYAQVVAANLYHALHHDADAWRAYERALAVKPSPFIYINRSYAHSKSDVGARQADIDAALKLDPTDAEAVYAKAQLQVDTGDFSGAVATYTTALGREPKNSNLLVGRGIAYARSGDKVRAEKDFAQARAATAAPVDFNNLCWIKATAGVALESALTDCNAALAKQPDESMFLDSRALVFLRLGRLDEAQVDYDRALTTRPKQTSSLFGRGVVWARKGDKAKSDADVAAALKIDPAIRETFEGYGVKP</sequence>
<accession>A0A4Q6XM14</accession>
<dbReference type="RefSeq" id="WP_130160330.1">
    <property type="nucleotide sequence ID" value="NZ_SGIS01000065.1"/>
</dbReference>
<feature type="repeat" description="TPR" evidence="3">
    <location>
        <begin position="730"/>
        <end position="763"/>
    </location>
</feature>
<dbReference type="Pfam" id="PF13432">
    <property type="entry name" value="TPR_16"/>
    <property type="match status" value="3"/>
</dbReference>
<keyword evidence="1" id="KW-0677">Repeat</keyword>
<dbReference type="EMBL" id="SGIS01000065">
    <property type="protein sequence ID" value="RZF60545.1"/>
    <property type="molecule type" value="Genomic_DNA"/>
</dbReference>
<dbReference type="InterPro" id="IPR019734">
    <property type="entry name" value="TPR_rpt"/>
</dbReference>
<dbReference type="PANTHER" id="PTHR44858:SF1">
    <property type="entry name" value="UDP-N-ACETYLGLUCOSAMINE--PEPTIDE N-ACETYLGLUCOSAMINYLTRANSFERASE SPINDLY-RELATED"/>
    <property type="match status" value="1"/>
</dbReference>
<feature type="chain" id="PRO_5020437356" evidence="4">
    <location>
        <begin position="21"/>
        <end position="1078"/>
    </location>
</feature>
<dbReference type="PROSITE" id="PS50293">
    <property type="entry name" value="TPR_REGION"/>
    <property type="match status" value="1"/>
</dbReference>
<dbReference type="Pfam" id="PF00515">
    <property type="entry name" value="TPR_1"/>
    <property type="match status" value="1"/>
</dbReference>
<evidence type="ECO:0000256" key="1">
    <source>
        <dbReference type="ARBA" id="ARBA00022737"/>
    </source>
</evidence>
<dbReference type="SUPFAM" id="SSF48452">
    <property type="entry name" value="TPR-like"/>
    <property type="match status" value="2"/>
</dbReference>
<feature type="repeat" description="TPR" evidence="3">
    <location>
        <begin position="898"/>
        <end position="931"/>
    </location>
</feature>
<evidence type="ECO:0000256" key="2">
    <source>
        <dbReference type="ARBA" id="ARBA00022803"/>
    </source>
</evidence>
<evidence type="ECO:0000259" key="5">
    <source>
        <dbReference type="Pfam" id="PF12969"/>
    </source>
</evidence>
<evidence type="ECO:0000256" key="4">
    <source>
        <dbReference type="SAM" id="SignalP"/>
    </source>
</evidence>
<dbReference type="PROSITE" id="PS50005">
    <property type="entry name" value="TPR"/>
    <property type="match status" value="4"/>
</dbReference>
<keyword evidence="2 3" id="KW-0802">TPR repeat</keyword>
<feature type="domain" description="DUF3857" evidence="5">
    <location>
        <begin position="63"/>
        <end position="230"/>
    </location>
</feature>
<evidence type="ECO:0000256" key="3">
    <source>
        <dbReference type="PROSITE-ProRule" id="PRU00339"/>
    </source>
</evidence>